<sequence>MKIHSILKHFSSTAVRNLAVCGLLAGTLTASDVYADPGLRSVFDRPAASTSGAAPKSFIHGDQAFRVVNASGYQSGAGSNQVATVGHLPESAAEGSVIQTSCHSCGTSCGGACGSSYGGGYGGGFAGGYGDYSAMNLNGEYGSCGVACKPYWYIRGEAVYMELNSSDRSTFSRNFALDEFDFEFAPRITVGSVPDCVHGWEASFVGPLEWDMAASLANPAGGINTLLAPGAPIVAADLSTFNDSVFQSQDYHAEYWSFEANKTLVGWEVAKILFGARYIDYDELYNYNSQDAGGNRGLLRSDVENSLFGLQVGMDLLYPVSCHGSIDFRGRAGGYLNFAESDTRLFNAGSTVVAAIDEDTELAGVFEVGAGYSYALGEMLTLRAGFEVWYIAGLATATDQISPVVTTNFGRSIQMDDDIFVTGLTGSAQFKF</sequence>
<organism evidence="1 2">
    <name type="scientific">Novipirellula rosea</name>
    <dbReference type="NCBI Taxonomy" id="1031540"/>
    <lineage>
        <taxon>Bacteria</taxon>
        <taxon>Pseudomonadati</taxon>
        <taxon>Planctomycetota</taxon>
        <taxon>Planctomycetia</taxon>
        <taxon>Pirellulales</taxon>
        <taxon>Pirellulaceae</taxon>
        <taxon>Novipirellula</taxon>
    </lineage>
</organism>
<protein>
    <submittedName>
        <fullName evidence="1">Uncharacterized protein</fullName>
    </submittedName>
</protein>
<evidence type="ECO:0000313" key="1">
    <source>
        <dbReference type="EMBL" id="GAA4466494.1"/>
    </source>
</evidence>
<reference evidence="2" key="1">
    <citation type="journal article" date="2019" name="Int. J. Syst. Evol. Microbiol.">
        <title>The Global Catalogue of Microorganisms (GCM) 10K type strain sequencing project: providing services to taxonomists for standard genome sequencing and annotation.</title>
        <authorList>
            <consortium name="The Broad Institute Genomics Platform"/>
            <consortium name="The Broad Institute Genome Sequencing Center for Infectious Disease"/>
            <person name="Wu L."/>
            <person name="Ma J."/>
        </authorList>
    </citation>
    <scope>NUCLEOTIDE SEQUENCE [LARGE SCALE GENOMIC DNA]</scope>
    <source>
        <strain evidence="2">JCM 17759</strain>
    </source>
</reference>
<gene>
    <name evidence="1" type="ORF">GCM10023156_55360</name>
</gene>
<name>A0ABP8NHJ6_9BACT</name>
<proteinExistence type="predicted"/>
<dbReference type="RefSeq" id="WP_345326986.1">
    <property type="nucleotide sequence ID" value="NZ_BAABGA010000082.1"/>
</dbReference>
<dbReference type="EMBL" id="BAABGA010000082">
    <property type="protein sequence ID" value="GAA4466494.1"/>
    <property type="molecule type" value="Genomic_DNA"/>
</dbReference>
<accession>A0ABP8NHJ6</accession>
<evidence type="ECO:0000313" key="2">
    <source>
        <dbReference type="Proteomes" id="UP001500840"/>
    </source>
</evidence>
<dbReference type="Proteomes" id="UP001500840">
    <property type="component" value="Unassembled WGS sequence"/>
</dbReference>
<keyword evidence="2" id="KW-1185">Reference proteome</keyword>
<comment type="caution">
    <text evidence="1">The sequence shown here is derived from an EMBL/GenBank/DDBJ whole genome shotgun (WGS) entry which is preliminary data.</text>
</comment>